<gene>
    <name evidence="1" type="ORF">TTHT_1306</name>
</gene>
<reference evidence="1 2" key="1">
    <citation type="journal article" date="2012" name="Extremophiles">
        <title>Thermotomaculum hydrothermale gen. nov., sp. nov., a novel heterotrophic thermophile within the phylum Acidobacteria from a deep-sea hydrothermal vent chimney in the Southern Okinawa Trough.</title>
        <authorList>
            <person name="Izumi H."/>
            <person name="Nunoura T."/>
            <person name="Miyazaki M."/>
            <person name="Mino S."/>
            <person name="Toki T."/>
            <person name="Takai K."/>
            <person name="Sako Y."/>
            <person name="Sawabe T."/>
            <person name="Nakagawa S."/>
        </authorList>
    </citation>
    <scope>NUCLEOTIDE SEQUENCE [LARGE SCALE GENOMIC DNA]</scope>
    <source>
        <strain evidence="1 2">AC55</strain>
    </source>
</reference>
<organism evidence="1 2">
    <name type="scientific">Thermotomaculum hydrothermale</name>
    <dbReference type="NCBI Taxonomy" id="981385"/>
    <lineage>
        <taxon>Bacteria</taxon>
        <taxon>Pseudomonadati</taxon>
        <taxon>Acidobacteriota</taxon>
        <taxon>Holophagae</taxon>
        <taxon>Thermotomaculales</taxon>
        <taxon>Thermotomaculaceae</taxon>
        <taxon>Thermotomaculum</taxon>
    </lineage>
</organism>
<name>A0A7R6PFK2_9BACT</name>
<sequence>MRLIVLLIVVGVIGYLVYTGAGDFVGTKSNPPAKAQAQIDKTKELACRQNLKMLNDFVKTYMSTHGIDDPADVTIEQLKEYGLQIPECPAGGEYYLEDGKFYCTIHSEHKY</sequence>
<accession>A0A7R6PFK2</accession>
<evidence type="ECO:0000313" key="1">
    <source>
        <dbReference type="EMBL" id="BBB32823.1"/>
    </source>
</evidence>
<keyword evidence="2" id="KW-1185">Reference proteome</keyword>
<dbReference type="EMBL" id="AP017470">
    <property type="protein sequence ID" value="BBB32823.1"/>
    <property type="molecule type" value="Genomic_DNA"/>
</dbReference>
<evidence type="ECO:0000313" key="2">
    <source>
        <dbReference type="Proteomes" id="UP000595564"/>
    </source>
</evidence>
<dbReference type="AlphaFoldDB" id="A0A7R6PFK2"/>
<dbReference type="KEGG" id="thyd:TTHT_1306"/>
<proteinExistence type="predicted"/>
<protein>
    <submittedName>
        <fullName evidence="1">Uncharacterized protein</fullName>
    </submittedName>
</protein>
<dbReference type="RefSeq" id="WP_201327126.1">
    <property type="nucleotide sequence ID" value="NZ_AP017470.1"/>
</dbReference>
<dbReference type="Proteomes" id="UP000595564">
    <property type="component" value="Chromosome"/>
</dbReference>